<dbReference type="PANTHER" id="PTHR37187">
    <property type="entry name" value="EXPRESSED PROTEIN"/>
    <property type="match status" value="1"/>
</dbReference>
<accession>A0A2P2KSN2</accession>
<feature type="compositionally biased region" description="Basic and acidic residues" evidence="1">
    <location>
        <begin position="39"/>
        <end position="50"/>
    </location>
</feature>
<organism evidence="2">
    <name type="scientific">Rhizophora mucronata</name>
    <name type="common">Asiatic mangrove</name>
    <dbReference type="NCBI Taxonomy" id="61149"/>
    <lineage>
        <taxon>Eukaryota</taxon>
        <taxon>Viridiplantae</taxon>
        <taxon>Streptophyta</taxon>
        <taxon>Embryophyta</taxon>
        <taxon>Tracheophyta</taxon>
        <taxon>Spermatophyta</taxon>
        <taxon>Magnoliopsida</taxon>
        <taxon>eudicotyledons</taxon>
        <taxon>Gunneridae</taxon>
        <taxon>Pentapetalae</taxon>
        <taxon>rosids</taxon>
        <taxon>fabids</taxon>
        <taxon>Malpighiales</taxon>
        <taxon>Rhizophoraceae</taxon>
        <taxon>Rhizophora</taxon>
    </lineage>
</organism>
<evidence type="ECO:0000313" key="2">
    <source>
        <dbReference type="EMBL" id="MBX08756.1"/>
    </source>
</evidence>
<feature type="region of interest" description="Disordered" evidence="1">
    <location>
        <begin position="1"/>
        <end position="166"/>
    </location>
</feature>
<feature type="compositionally biased region" description="Basic and acidic residues" evidence="1">
    <location>
        <begin position="93"/>
        <end position="128"/>
    </location>
</feature>
<reference evidence="2" key="1">
    <citation type="submission" date="2018-02" db="EMBL/GenBank/DDBJ databases">
        <title>Rhizophora mucronata_Transcriptome.</title>
        <authorList>
            <person name="Meera S.P."/>
            <person name="Sreeshan A."/>
            <person name="Augustine A."/>
        </authorList>
    </citation>
    <scope>NUCLEOTIDE SEQUENCE</scope>
    <source>
        <tissue evidence="2">Leaf</tissue>
    </source>
</reference>
<name>A0A2P2KSN2_RHIMU</name>
<dbReference type="AlphaFoldDB" id="A0A2P2KSN2"/>
<protein>
    <submittedName>
        <fullName evidence="2">Uncharacterized protein</fullName>
    </submittedName>
</protein>
<sequence>MPSGPKKRKAAKKRKEKEAHNNDSASININNPQVTVGNEDPKSQDERESEGSEVASPLSQDHRKDNNQQHHFAEESENRATGEVERSSVGLVDDGKVEKEPKSMKNAERNGVDFKHAESVKEPLDGNERSSSSSSSSSDDESQAFARKQEKAHISVSNVTSHSNEEMTVDNVSKGVTQICVEGEPVKEANGNSDVDSSPEVNFDTPVMSMSEVVKPLIENVKVESSEFTEVAESASTENMDKMLHVSNEITRVPLGLLSKKSEDKLTLDEDVGESSNVSATAVNGNEAKTSNISIVHTAQTSTDAKDFRDSQLSVGTSNGNGGKMLTTSGVCAADTNNDVQNAEESETFERTETQPLVDSATRVTQRTSWMSCCGLFEVFTGSSK</sequence>
<feature type="compositionally biased region" description="Polar residues" evidence="1">
    <location>
        <begin position="22"/>
        <end position="36"/>
    </location>
</feature>
<proteinExistence type="predicted"/>
<evidence type="ECO:0000256" key="1">
    <source>
        <dbReference type="SAM" id="MobiDB-lite"/>
    </source>
</evidence>
<feature type="compositionally biased region" description="Basic and acidic residues" evidence="1">
    <location>
        <begin position="60"/>
        <end position="86"/>
    </location>
</feature>
<feature type="compositionally biased region" description="Basic residues" evidence="1">
    <location>
        <begin position="1"/>
        <end position="15"/>
    </location>
</feature>
<dbReference type="EMBL" id="GGEC01028272">
    <property type="protein sequence ID" value="MBX08756.1"/>
    <property type="molecule type" value="Transcribed_RNA"/>
</dbReference>
<dbReference type="PANTHER" id="PTHR37187:SF19">
    <property type="entry name" value="(RAPE) HYPOTHETICAL PROTEIN"/>
    <property type="match status" value="1"/>
</dbReference>